<accession>A0A0K2VLW1</accession>
<reference evidence="1" key="1">
    <citation type="submission" date="2014-05" db="EMBL/GenBank/DDBJ databases">
        <authorList>
            <person name="Chronopoulou M."/>
        </authorList>
    </citation>
    <scope>NUCLEOTIDE SEQUENCE</scope>
    <source>
        <tissue evidence="1">Whole organism</tissue>
    </source>
</reference>
<dbReference type="EMBL" id="HACA01033824">
    <property type="protein sequence ID" value="CDW51186.1"/>
    <property type="molecule type" value="Transcribed_RNA"/>
</dbReference>
<sequence length="55" mass="6565">MKLLHPDLGKKTSNIYLNDHGLAPWIYHLSRGLMVLSDYFLKDCEVFDQKFIYLY</sequence>
<protein>
    <submittedName>
        <fullName evidence="1">Uncharacterized protein</fullName>
    </submittedName>
</protein>
<evidence type="ECO:0000313" key="1">
    <source>
        <dbReference type="EMBL" id="CDW51186.1"/>
    </source>
</evidence>
<dbReference type="AlphaFoldDB" id="A0A0K2VLW1"/>
<organism evidence="1">
    <name type="scientific">Lepeophtheirus salmonis</name>
    <name type="common">Salmon louse</name>
    <name type="synonym">Caligus salmonis</name>
    <dbReference type="NCBI Taxonomy" id="72036"/>
    <lineage>
        <taxon>Eukaryota</taxon>
        <taxon>Metazoa</taxon>
        <taxon>Ecdysozoa</taxon>
        <taxon>Arthropoda</taxon>
        <taxon>Crustacea</taxon>
        <taxon>Multicrustacea</taxon>
        <taxon>Hexanauplia</taxon>
        <taxon>Copepoda</taxon>
        <taxon>Siphonostomatoida</taxon>
        <taxon>Caligidae</taxon>
        <taxon>Lepeophtheirus</taxon>
    </lineage>
</organism>
<name>A0A0K2VLW1_LEPSM</name>
<proteinExistence type="predicted"/>